<dbReference type="EMBL" id="CAESAQ020000076">
    <property type="protein sequence ID" value="CAB5502909.1"/>
    <property type="molecule type" value="Genomic_DNA"/>
</dbReference>
<gene>
    <name evidence="1" type="ORF">THERMOS_1692</name>
</gene>
<keyword evidence="2" id="KW-1185">Reference proteome</keyword>
<dbReference type="Proteomes" id="UP000643672">
    <property type="component" value="Unassembled WGS sequence"/>
</dbReference>
<proteinExistence type="predicted"/>
<dbReference type="AlphaFoldDB" id="A0A8H9CG59"/>
<organism evidence="1 2">
    <name type="scientific">Bathymodiolus thermophilus thioautotrophic gill symbiont</name>
    <dbReference type="NCBI Taxonomy" id="2360"/>
    <lineage>
        <taxon>Bacteria</taxon>
        <taxon>Pseudomonadati</taxon>
        <taxon>Pseudomonadota</taxon>
        <taxon>Gammaproteobacteria</taxon>
        <taxon>sulfur-oxidizing symbionts</taxon>
    </lineage>
</organism>
<name>A0A8H9CG59_9GAMM</name>
<reference evidence="1 2" key="1">
    <citation type="submission" date="2020-05" db="EMBL/GenBank/DDBJ databases">
        <authorList>
            <person name="Petersen J."/>
            <person name="Sayavedra L."/>
        </authorList>
    </citation>
    <scope>NUCLEOTIDE SEQUENCE [LARGE SCALE GENOMIC DNA]</scope>
    <source>
        <strain evidence="1">B thermophilus SOXS</strain>
    </source>
</reference>
<sequence length="421" mass="48862">MNFNISVLCNTCESQTNCRLGMSNREIQPLRFRCKCGVPIDITMTLDFENTNVDIQVSGAKRIEMDAFEAGVNFVDLHLDFPVSFGKYVMGSTPFMQASMRVGYEAMQIHKMRVNHLNDVCSSEKEIRDILTLYSNNNSGIFKVKVMKFLGSKMACDTQLDQNRALYHAIERSFFPFAEPKRNMDAVNLFTEKLMKLEINNKNALHAFFEEIVTNGFLKNVQTDCLEIYPRIIDIELMLRPALFLDFDHEYEGNQVPYRVSAHEFVDAKDLYKDISEIINRALVLVAGLNNIKKRGSHDLFPEGKHVPSSLNKFADCPFGKKLDYIDESWYSIDSEAIDNQLRNSVAHYKTKYNEVSQEIIYFPQQEGMKQEHPKNMYFLDFSRRILLSFRELHRLNHLTKCLFVYYYLRVLGEEGTPVDI</sequence>
<evidence type="ECO:0000313" key="2">
    <source>
        <dbReference type="Proteomes" id="UP000643672"/>
    </source>
</evidence>
<comment type="caution">
    <text evidence="1">The sequence shown here is derived from an EMBL/GenBank/DDBJ whole genome shotgun (WGS) entry which is preliminary data.</text>
</comment>
<evidence type="ECO:0000313" key="1">
    <source>
        <dbReference type="EMBL" id="CAB5502909.1"/>
    </source>
</evidence>
<protein>
    <submittedName>
        <fullName evidence="1">Uncharacterized protein</fullName>
    </submittedName>
</protein>
<accession>A0A8H9CG59</accession>